<gene>
    <name evidence="1" type="ORF">K3G42_018021</name>
</gene>
<name>A0ACB8F3A8_9SAUR</name>
<organism evidence="1 2">
    <name type="scientific">Sphaerodactylus townsendi</name>
    <dbReference type="NCBI Taxonomy" id="933632"/>
    <lineage>
        <taxon>Eukaryota</taxon>
        <taxon>Metazoa</taxon>
        <taxon>Chordata</taxon>
        <taxon>Craniata</taxon>
        <taxon>Vertebrata</taxon>
        <taxon>Euteleostomi</taxon>
        <taxon>Lepidosauria</taxon>
        <taxon>Squamata</taxon>
        <taxon>Bifurcata</taxon>
        <taxon>Gekkota</taxon>
        <taxon>Sphaerodactylidae</taxon>
        <taxon>Sphaerodactylus</taxon>
    </lineage>
</organism>
<evidence type="ECO:0000313" key="1">
    <source>
        <dbReference type="EMBL" id="KAH7999736.1"/>
    </source>
</evidence>
<accession>A0ACB8F3A8</accession>
<proteinExistence type="predicted"/>
<reference evidence="1" key="1">
    <citation type="submission" date="2021-08" db="EMBL/GenBank/DDBJ databases">
        <title>The first chromosome-level gecko genome reveals the dynamic sex chromosomes of Neotropical dwarf geckos (Sphaerodactylidae: Sphaerodactylus).</title>
        <authorList>
            <person name="Pinto B.J."/>
            <person name="Keating S.E."/>
            <person name="Gamble T."/>
        </authorList>
    </citation>
    <scope>NUCLEOTIDE SEQUENCE</scope>
    <source>
        <strain evidence="1">TG3544</strain>
    </source>
</reference>
<sequence length="74" mass="8137">MDLALPPVELLPPASASQESVRRGCQGITSLEIVSKGDWNPVMEGEVPLWLQGHVDVMILPEETQYHGQQLADE</sequence>
<evidence type="ECO:0000313" key="2">
    <source>
        <dbReference type="Proteomes" id="UP000827872"/>
    </source>
</evidence>
<comment type="caution">
    <text evidence="1">The sequence shown here is derived from an EMBL/GenBank/DDBJ whole genome shotgun (WGS) entry which is preliminary data.</text>
</comment>
<dbReference type="EMBL" id="CM037618">
    <property type="protein sequence ID" value="KAH7999736.1"/>
    <property type="molecule type" value="Genomic_DNA"/>
</dbReference>
<keyword evidence="2" id="KW-1185">Reference proteome</keyword>
<dbReference type="Proteomes" id="UP000827872">
    <property type="component" value="Linkage Group LG05"/>
</dbReference>
<protein>
    <submittedName>
        <fullName evidence="1">Uncharacterized protein</fullName>
    </submittedName>
</protein>